<keyword evidence="4" id="KW-1185">Reference proteome</keyword>
<dbReference type="AlphaFoldDB" id="L0EWH8"/>
<evidence type="ECO:0000256" key="1">
    <source>
        <dbReference type="SAM" id="Coils"/>
    </source>
</evidence>
<name>L0EWH8_LIBCB</name>
<dbReference type="KEGG" id="lcc:B488_12130"/>
<keyword evidence="2" id="KW-0472">Membrane</keyword>
<gene>
    <name evidence="3" type="ordered locus">B488_12130</name>
</gene>
<dbReference type="eggNOG" id="COG0845">
    <property type="taxonomic scope" value="Bacteria"/>
</dbReference>
<reference evidence="3 4" key="1">
    <citation type="journal article" date="2012" name="Stand. Genomic Sci.">
        <title>Complete genome sequence of Liberibacter crescens BT-1.</title>
        <authorList>
            <person name="Leonard M.T."/>
            <person name="Fagen J.R."/>
            <person name="Davis-Richardson A.G."/>
            <person name="Davis M.J."/>
            <person name="Triplett E.W."/>
        </authorList>
    </citation>
    <scope>NUCLEOTIDE SEQUENCE [LARGE SCALE GENOMIC DNA]</scope>
    <source>
        <strain evidence="3 4">BT-1</strain>
    </source>
</reference>
<dbReference type="RefSeq" id="WP_015273630.1">
    <property type="nucleotide sequence ID" value="NC_019907.1"/>
</dbReference>
<dbReference type="STRING" id="1215343.B488_12130"/>
<feature type="transmembrane region" description="Helical" evidence="2">
    <location>
        <begin position="32"/>
        <end position="50"/>
    </location>
</feature>
<dbReference type="PANTHER" id="PTHR30386:SF28">
    <property type="entry name" value="EXPORTED PROTEIN"/>
    <property type="match status" value="1"/>
</dbReference>
<dbReference type="Gene3D" id="2.40.50.100">
    <property type="match status" value="1"/>
</dbReference>
<dbReference type="InterPro" id="IPR050739">
    <property type="entry name" value="MFP"/>
</dbReference>
<keyword evidence="2" id="KW-0812">Transmembrane</keyword>
<evidence type="ECO:0000256" key="2">
    <source>
        <dbReference type="SAM" id="Phobius"/>
    </source>
</evidence>
<sequence>MPTPLYRNISYLRKNYENIGITIKYRDTFEKITVLLSVLILIFIGSFIVFGKYTRRVKVSGLVTPSEGVIRVFAPREGRVIETSVEEGKIIHKGQPLYTISSESVTKLGETQANISRNLNLQRKEIEEEIKRRIFQDKITKAGLLDLKESLLKETNQIYRQISIAERKSNILKSLSEEFDHLLDRKLVQRTEAIQHLRDALQANQELESLQKQIIQNTKNLSEVSSKIVSFDSQSESSISTLRKQLLNIDRELIESEVQRRIQVVSPIDGTATAMLVKTGQLVKGGTSLVSILPASSRMEIHLFGGSNIIGFIHEGAKVLLRYKAFPYQKFGLYPGTVSGFSRVTLRVGDVFATGMEQIPSSSEGNGLYRITVSPKNEKIMAYGSAEPLRAGMEVDADIFLDTRYLYEWFFEPLYSLKVDHFDSRDRT</sequence>
<keyword evidence="2" id="KW-1133">Transmembrane helix</keyword>
<keyword evidence="1" id="KW-0175">Coiled coil</keyword>
<accession>L0EWH8</accession>
<evidence type="ECO:0000313" key="4">
    <source>
        <dbReference type="Proteomes" id="UP000010799"/>
    </source>
</evidence>
<dbReference type="HOGENOM" id="CLU_023976_4_2_5"/>
<feature type="coiled-coil region" evidence="1">
    <location>
        <begin position="193"/>
        <end position="220"/>
    </location>
</feature>
<dbReference type="PATRIC" id="fig|1215343.11.peg.1251"/>
<dbReference type="EMBL" id="CP003789">
    <property type="protein sequence ID" value="AGA65205.1"/>
    <property type="molecule type" value="Genomic_DNA"/>
</dbReference>
<dbReference type="Proteomes" id="UP000010799">
    <property type="component" value="Chromosome"/>
</dbReference>
<dbReference type="PANTHER" id="PTHR30386">
    <property type="entry name" value="MEMBRANE FUSION SUBUNIT OF EMRAB-TOLC MULTIDRUG EFFLUX PUMP"/>
    <property type="match status" value="1"/>
</dbReference>
<evidence type="ECO:0000313" key="3">
    <source>
        <dbReference type="EMBL" id="AGA65205.1"/>
    </source>
</evidence>
<dbReference type="PRINTS" id="PR01490">
    <property type="entry name" value="RTXTOXIND"/>
</dbReference>
<organism evidence="3 4">
    <name type="scientific">Liberibacter crescens (strain BT-1)</name>
    <dbReference type="NCBI Taxonomy" id="1215343"/>
    <lineage>
        <taxon>Bacteria</taxon>
        <taxon>Pseudomonadati</taxon>
        <taxon>Pseudomonadota</taxon>
        <taxon>Alphaproteobacteria</taxon>
        <taxon>Hyphomicrobiales</taxon>
        <taxon>Rhizobiaceae</taxon>
        <taxon>Liberibacter</taxon>
    </lineage>
</organism>
<proteinExistence type="predicted"/>
<protein>
    <submittedName>
        <fullName evidence="3">Secretion protein HlyD family protein</fullName>
    </submittedName>
</protein>